<dbReference type="WBParaSite" id="sdigi.contig322.g7441.t1">
    <property type="protein sequence ID" value="sdigi.contig322.g7441.t1"/>
    <property type="gene ID" value="sdigi.contig322.g7441"/>
</dbReference>
<evidence type="ECO:0000313" key="2">
    <source>
        <dbReference type="Proteomes" id="UP000887581"/>
    </source>
</evidence>
<evidence type="ECO:0000313" key="3">
    <source>
        <dbReference type="WBParaSite" id="sdigi.contig322.g7441.t1"/>
    </source>
</evidence>
<organism evidence="2 3">
    <name type="scientific">Setaria digitata</name>
    <dbReference type="NCBI Taxonomy" id="48799"/>
    <lineage>
        <taxon>Eukaryota</taxon>
        <taxon>Metazoa</taxon>
        <taxon>Ecdysozoa</taxon>
        <taxon>Nematoda</taxon>
        <taxon>Chromadorea</taxon>
        <taxon>Rhabditida</taxon>
        <taxon>Spirurina</taxon>
        <taxon>Spiruromorpha</taxon>
        <taxon>Filarioidea</taxon>
        <taxon>Setariidae</taxon>
        <taxon>Setaria</taxon>
    </lineage>
</organism>
<reference evidence="3" key="1">
    <citation type="submission" date="2022-11" db="UniProtKB">
        <authorList>
            <consortium name="WormBaseParasite"/>
        </authorList>
    </citation>
    <scope>IDENTIFICATION</scope>
</reference>
<sequence>MVSRNLHIRAICNDRSVYSCTVSLGSFHGSENTANCKGLMKLYPLDKSCPNLHMRVSMRVYNVDRVNPAIFPRTVLAVDQNTQTEWRTMNRKIQIGVTIRHAAVQLDRLIAEKMIILQKINNAKSANLNSKPKRKIERYCQQYGYNSSSNYQLSKQYDATISAKNSANIRMFNGKSLLRNVKNQNLTQKRNEKINDYCSDNKIAPSTRTLSDDNSDSTSAWNLSEKRRDHMKINANVSDISTGNKTNDKEESTDNENNESTSTAIQITSDDFSSEALTVSELETIK</sequence>
<accession>A0A915PX27</accession>
<protein>
    <submittedName>
        <fullName evidence="3">Uncharacterized protein</fullName>
    </submittedName>
</protein>
<feature type="region of interest" description="Disordered" evidence="1">
    <location>
        <begin position="206"/>
        <end position="286"/>
    </location>
</feature>
<evidence type="ECO:0000256" key="1">
    <source>
        <dbReference type="SAM" id="MobiDB-lite"/>
    </source>
</evidence>
<feature type="compositionally biased region" description="Polar residues" evidence="1">
    <location>
        <begin position="264"/>
        <end position="277"/>
    </location>
</feature>
<keyword evidence="2" id="KW-1185">Reference proteome</keyword>
<proteinExistence type="predicted"/>
<name>A0A915PX27_9BILA</name>
<feature type="compositionally biased region" description="Polar residues" evidence="1">
    <location>
        <begin position="235"/>
        <end position="245"/>
    </location>
</feature>
<dbReference type="Proteomes" id="UP000887581">
    <property type="component" value="Unplaced"/>
</dbReference>
<dbReference type="AlphaFoldDB" id="A0A915PX27"/>